<keyword evidence="4" id="KW-1185">Reference proteome</keyword>
<dbReference type="PANTHER" id="PTHR37936">
    <property type="entry name" value="TRANSPOSASE INSC FOR INSERTION ELEMENT IS2A-RELATED"/>
    <property type="match status" value="1"/>
</dbReference>
<organism evidence="3 4">
    <name type="scientific">Nitrosospira multiformis (strain ATCC 25196 / NCIMB 11849 / C 71)</name>
    <dbReference type="NCBI Taxonomy" id="323848"/>
    <lineage>
        <taxon>Bacteria</taxon>
        <taxon>Pseudomonadati</taxon>
        <taxon>Pseudomonadota</taxon>
        <taxon>Betaproteobacteria</taxon>
        <taxon>Nitrosomonadales</taxon>
        <taxon>Nitrosomonadaceae</taxon>
        <taxon>Nitrosospira</taxon>
    </lineage>
</organism>
<dbReference type="PANTHER" id="PTHR37936:SF3">
    <property type="entry name" value="TRANSPOSASE INSC FOR INSERTION ELEMENT IS2A-RELATED"/>
    <property type="match status" value="1"/>
</dbReference>
<feature type="coiled-coil region" evidence="2">
    <location>
        <begin position="85"/>
        <end position="112"/>
    </location>
</feature>
<dbReference type="InterPro" id="IPR010921">
    <property type="entry name" value="Trp_repressor/repl_initiator"/>
</dbReference>
<dbReference type="KEGG" id="nmu:Nmul_A2406"/>
<evidence type="ECO:0000256" key="1">
    <source>
        <dbReference type="ARBA" id="ARBA00009964"/>
    </source>
</evidence>
<dbReference type="EMBL" id="CP000103">
    <property type="protein sequence ID" value="ABB75695.1"/>
    <property type="molecule type" value="Genomic_DNA"/>
</dbReference>
<evidence type="ECO:0000313" key="3">
    <source>
        <dbReference type="EMBL" id="ABB75695.1"/>
    </source>
</evidence>
<dbReference type="InterPro" id="IPR002514">
    <property type="entry name" value="Transposase_8"/>
</dbReference>
<dbReference type="GO" id="GO:0004803">
    <property type="term" value="F:transposase activity"/>
    <property type="evidence" value="ECO:0007669"/>
    <property type="project" value="InterPro"/>
</dbReference>
<evidence type="ECO:0000313" key="4">
    <source>
        <dbReference type="Proteomes" id="UP000002718"/>
    </source>
</evidence>
<dbReference type="GO" id="GO:0006313">
    <property type="term" value="P:DNA transposition"/>
    <property type="evidence" value="ECO:0007669"/>
    <property type="project" value="InterPro"/>
</dbReference>
<comment type="similarity">
    <text evidence="1">Belongs to the transposase 8 family.</text>
</comment>
<gene>
    <name evidence="3" type="ordered locus">Nmul_A2406</name>
</gene>
<proteinExistence type="inferred from homology"/>
<dbReference type="Pfam" id="PF01527">
    <property type="entry name" value="HTH_Tnp_1"/>
    <property type="match status" value="1"/>
</dbReference>
<evidence type="ECO:0000256" key="2">
    <source>
        <dbReference type="SAM" id="Coils"/>
    </source>
</evidence>
<sequence length="141" mass="15916">MIGDRHMPGAMHSASGLDRIEVVTGVERRRRWTLGEKLKAVEESRLPGMSVSYVARKYGIAPSLLFRWRKLMTEGGQEAVRSGDAVVSAAEVKELKKRIRELERVLGKKTLENEILTEAVKLAHEKKLISRMPLLPQDDLL</sequence>
<keyword evidence="2" id="KW-0175">Coiled coil</keyword>
<dbReference type="Proteomes" id="UP000002718">
    <property type="component" value="Chromosome"/>
</dbReference>
<dbReference type="InterPro" id="IPR036388">
    <property type="entry name" value="WH-like_DNA-bd_sf"/>
</dbReference>
<dbReference type="SUPFAM" id="SSF48295">
    <property type="entry name" value="TrpR-like"/>
    <property type="match status" value="1"/>
</dbReference>
<accession>Q2Y6C6</accession>
<protein>
    <submittedName>
        <fullName evidence="3">Transposase IS3/IS911</fullName>
    </submittedName>
</protein>
<reference evidence="4" key="1">
    <citation type="submission" date="2005-08" db="EMBL/GenBank/DDBJ databases">
        <title>Complete sequence of chromosome 1 of Nitrosospira multiformis ATCC 25196.</title>
        <authorList>
            <person name="Copeland A."/>
            <person name="Lucas S."/>
            <person name="Lapidus A."/>
            <person name="Barry K."/>
            <person name="Detter J.C."/>
            <person name="Glavina T."/>
            <person name="Hammon N."/>
            <person name="Israni S."/>
            <person name="Pitluck S."/>
            <person name="Chain P."/>
            <person name="Malfatti S."/>
            <person name="Shin M."/>
            <person name="Vergez L."/>
            <person name="Schmutz J."/>
            <person name="Larimer F."/>
            <person name="Land M."/>
            <person name="Hauser L."/>
            <person name="Kyrpides N."/>
            <person name="Lykidis A."/>
            <person name="Richardson P."/>
        </authorList>
    </citation>
    <scope>NUCLEOTIDE SEQUENCE [LARGE SCALE GENOMIC DNA]</scope>
    <source>
        <strain evidence="4">ATCC 25196 / NCIMB 11849 / C 71</strain>
    </source>
</reference>
<dbReference type="AlphaFoldDB" id="Q2Y6C6"/>
<dbReference type="STRING" id="323848.Nmul_A2406"/>
<dbReference type="HOGENOM" id="CLU_027402_25_0_4"/>
<reference evidence="3 4" key="2">
    <citation type="journal article" date="2008" name="Appl. Environ. Microbiol.">
        <title>Complete genome sequence of Nitrosospira multiformis, an ammonia-oxidizing bacterium from the soil environment.</title>
        <authorList>
            <person name="Norton J.M."/>
            <person name="Klotz M.G."/>
            <person name="Stein L.Y."/>
            <person name="Arp D.J."/>
            <person name="Bottomley P.J."/>
            <person name="Chain P.S."/>
            <person name="Hauser L.J."/>
            <person name="Land M.L."/>
            <person name="Larimer F.W."/>
            <person name="Shin M.W."/>
            <person name="Starkenburg S.R."/>
        </authorList>
    </citation>
    <scope>NUCLEOTIDE SEQUENCE [LARGE SCALE GENOMIC DNA]</scope>
    <source>
        <strain evidence="4">ATCC 25196 / NCIMB 11849 / C 71</strain>
    </source>
</reference>
<dbReference type="Gene3D" id="1.10.10.10">
    <property type="entry name" value="Winged helix-like DNA-binding domain superfamily/Winged helix DNA-binding domain"/>
    <property type="match status" value="1"/>
</dbReference>
<name>Q2Y6C6_NITMU</name>
<dbReference type="GO" id="GO:0043565">
    <property type="term" value="F:sequence-specific DNA binding"/>
    <property type="evidence" value="ECO:0007669"/>
    <property type="project" value="InterPro"/>
</dbReference>
<dbReference type="eggNOG" id="COG2963">
    <property type="taxonomic scope" value="Bacteria"/>
</dbReference>